<dbReference type="PANTHER" id="PTHR35271:SF1">
    <property type="entry name" value="ABC TRANSPORTER, SUBSTRATE-BINDING LIPOPROTEIN"/>
    <property type="match status" value="1"/>
</dbReference>
<evidence type="ECO:0000256" key="1">
    <source>
        <dbReference type="SAM" id="SignalP"/>
    </source>
</evidence>
<dbReference type="RefSeq" id="WP_128356186.1">
    <property type="nucleotide sequence ID" value="NZ_CP022987.1"/>
</dbReference>
<gene>
    <name evidence="2" type="ORF">CKA81_15990</name>
</gene>
<accession>A0A410GFW5</accession>
<keyword evidence="1" id="KW-0732">Signal</keyword>
<evidence type="ECO:0000313" key="3">
    <source>
        <dbReference type="Proteomes" id="UP000283474"/>
    </source>
</evidence>
<dbReference type="EMBL" id="CP022987">
    <property type="protein sequence ID" value="QAA95197.1"/>
    <property type="molecule type" value="Genomic_DNA"/>
</dbReference>
<organism evidence="2 3">
    <name type="scientific">Pollutimonas thiosulfatoxidans</name>
    <dbReference type="NCBI Taxonomy" id="2028345"/>
    <lineage>
        <taxon>Bacteria</taxon>
        <taxon>Pseudomonadati</taxon>
        <taxon>Pseudomonadota</taxon>
        <taxon>Betaproteobacteria</taxon>
        <taxon>Burkholderiales</taxon>
        <taxon>Alcaligenaceae</taxon>
        <taxon>Pollutimonas</taxon>
    </lineage>
</organism>
<name>A0A410GFW5_9BURK</name>
<reference evidence="2 3" key="1">
    <citation type="submission" date="2017-08" db="EMBL/GenBank/DDBJ databases">
        <authorList>
            <person name="Park S.-J."/>
            <person name="Kim H."/>
        </authorList>
    </citation>
    <scope>NUCLEOTIDE SEQUENCE [LARGE SCALE GENOMIC DNA]</scope>
    <source>
        <strain evidence="3">ye3</strain>
    </source>
</reference>
<protein>
    <recommendedName>
        <fullName evidence="4">ABC transporter substrate-binding protein</fullName>
    </recommendedName>
</protein>
<keyword evidence="3" id="KW-1185">Reference proteome</keyword>
<evidence type="ECO:0008006" key="4">
    <source>
        <dbReference type="Google" id="ProtNLM"/>
    </source>
</evidence>
<dbReference type="AlphaFoldDB" id="A0A410GFW5"/>
<dbReference type="PANTHER" id="PTHR35271">
    <property type="entry name" value="ABC TRANSPORTER, SUBSTRATE-BINDING LIPOPROTEIN-RELATED"/>
    <property type="match status" value="1"/>
</dbReference>
<evidence type="ECO:0000313" key="2">
    <source>
        <dbReference type="EMBL" id="QAA95197.1"/>
    </source>
</evidence>
<sequence length="391" mass="42763">MIFRSILTLALAALLIFLSYAPASAQSTPWRAAQVFPTSPVTKEDGGKWRIGYVESGEYSEYPLTLEAIAEGLQRLGWLTLPSDPPDTLSGRELWSWLADNARSDYLEFVKDAWWQPGNFDTDKRAGVREAIALRVEKQGDLDLIIAMGTWAGQDMRAIGPPIPTVVASTSDPVAAGIVDSPADSGRENLHARVEPERYQRQVRLFRDIVPFQSLGIVYEDSEAGRTYAALSAVEQVGGELNFKIVPCHAQSSSVSTETAIANAVDCYRQLTQQRVDAVYITSHRGVTLESVKDIASILRQAKVPSFSMAGSREVERGVLLSLAQADESYVGLFHAETMARILNGAQPRALSQLWVDPPKIALNLATTRAIGFDPPVDILLAADEVYETAN</sequence>
<feature type="chain" id="PRO_5019191699" description="ABC transporter substrate-binding protein" evidence="1">
    <location>
        <begin position="26"/>
        <end position="391"/>
    </location>
</feature>
<feature type="signal peptide" evidence="1">
    <location>
        <begin position="1"/>
        <end position="25"/>
    </location>
</feature>
<dbReference type="OrthoDB" id="1680494at2"/>
<dbReference type="Pfam" id="PF04392">
    <property type="entry name" value="ABC_sub_bind"/>
    <property type="match status" value="1"/>
</dbReference>
<dbReference type="Gene3D" id="3.40.50.2300">
    <property type="match status" value="2"/>
</dbReference>
<dbReference type="KEGG" id="pus:CKA81_15990"/>
<dbReference type="Proteomes" id="UP000283474">
    <property type="component" value="Chromosome"/>
</dbReference>
<dbReference type="InterPro" id="IPR007487">
    <property type="entry name" value="ABC_transpt-TYRBP-like"/>
</dbReference>
<proteinExistence type="predicted"/>